<comment type="subcellular location">
    <subcellularLocation>
        <location evidence="1">Cell membrane</location>
        <topology evidence="1">Multi-pass membrane protein</topology>
    </subcellularLocation>
</comment>
<dbReference type="AlphaFoldDB" id="A0AAF0BZU4"/>
<evidence type="ECO:0000256" key="4">
    <source>
        <dbReference type="ARBA" id="ARBA00022840"/>
    </source>
</evidence>
<dbReference type="PROSITE" id="PS50929">
    <property type="entry name" value="ABC_TM1F"/>
    <property type="match status" value="1"/>
</dbReference>
<dbReference type="PANTHER" id="PTHR24221">
    <property type="entry name" value="ATP-BINDING CASSETTE SUB-FAMILY B"/>
    <property type="match status" value="1"/>
</dbReference>
<keyword evidence="11" id="KW-1185">Reference proteome</keyword>
<sequence>MIQELVKKFKGPFIWATVFSALSSILSISLITLVNEGVNAASEDDLRGLAGIFLLALLGMLAIGFLSQWLLAQLGTSLVYKIRLILLKRVLGVNYENLERIGGHRVLATVTTDVASIAESLSIIPIFAVNFATILGCFTYLGYLSFPLFLVLFTILFLGAGLSTMIMRKGEKCFTELREQEDGLFNTFKTLVDGSKELNINQHRRDFFYKDLATPNLDQVKSAEMSANFFWILNQNWAGSVLFLGLGLLVYIGSLVVKVPHEVLTSFVLFMTYLMGPIGFVMRSFSSVFKGKVAYQKIQSLNLFEHEQVEQRNAAQERLTDWQTLTAKGLCYSYRQEQETPFSIGPIDFSVSQGEVVYIRGSNGSGKSTFAKVLVGLYQAQKGELRLGNKRIDKDNIQWYRNHFSTIFSDFYLFEHILDKHGALVEQAEVQAHLEKLQMADKVSVRDGKLTMTTLSQGQRKRLAMILAYAEDAAIYLFDEWAADQDPYFRDYFYRELLPELKGRGKTVIVISHDDRYFHLADRMYQFDSGTAVLENQEQPQEQFA</sequence>
<dbReference type="GO" id="GO:0005524">
    <property type="term" value="F:ATP binding"/>
    <property type="evidence" value="ECO:0007669"/>
    <property type="project" value="UniProtKB-KW"/>
</dbReference>
<feature type="transmembrane region" description="Helical" evidence="7">
    <location>
        <begin position="149"/>
        <end position="167"/>
    </location>
</feature>
<feature type="transmembrane region" description="Helical" evidence="7">
    <location>
        <begin position="12"/>
        <end position="34"/>
    </location>
</feature>
<dbReference type="GO" id="GO:1904680">
    <property type="term" value="F:peptide transmembrane transporter activity"/>
    <property type="evidence" value="ECO:0007669"/>
    <property type="project" value="InterPro"/>
</dbReference>
<name>A0AAF0BZU4_9GAMM</name>
<dbReference type="GO" id="GO:0016887">
    <property type="term" value="F:ATP hydrolysis activity"/>
    <property type="evidence" value="ECO:0007669"/>
    <property type="project" value="InterPro"/>
</dbReference>
<dbReference type="Gene3D" id="3.40.50.300">
    <property type="entry name" value="P-loop containing nucleotide triphosphate hydrolases"/>
    <property type="match status" value="1"/>
</dbReference>
<feature type="domain" description="ABC transporter" evidence="8">
    <location>
        <begin position="325"/>
        <end position="545"/>
    </location>
</feature>
<dbReference type="Proteomes" id="UP000032568">
    <property type="component" value="Chromosome"/>
</dbReference>
<keyword evidence="4" id="KW-0067">ATP-binding</keyword>
<keyword evidence="3" id="KW-0547">Nucleotide-binding</keyword>
<evidence type="ECO:0000256" key="2">
    <source>
        <dbReference type="ARBA" id="ARBA00022692"/>
    </source>
</evidence>
<dbReference type="InterPro" id="IPR011527">
    <property type="entry name" value="ABC1_TM_dom"/>
</dbReference>
<keyword evidence="6 7" id="KW-0472">Membrane</keyword>
<dbReference type="InterPro" id="IPR003593">
    <property type="entry name" value="AAA+_ATPase"/>
</dbReference>
<dbReference type="SMART" id="SM00382">
    <property type="entry name" value="AAA"/>
    <property type="match status" value="1"/>
</dbReference>
<feature type="transmembrane region" description="Helical" evidence="7">
    <location>
        <begin position="46"/>
        <end position="71"/>
    </location>
</feature>
<evidence type="ECO:0000313" key="10">
    <source>
        <dbReference type="EMBL" id="WDD98091.1"/>
    </source>
</evidence>
<evidence type="ECO:0000259" key="8">
    <source>
        <dbReference type="PROSITE" id="PS50893"/>
    </source>
</evidence>
<dbReference type="EMBL" id="CP059735">
    <property type="protein sequence ID" value="WDD98091.1"/>
    <property type="molecule type" value="Genomic_DNA"/>
</dbReference>
<gene>
    <name evidence="10" type="ORF">SG35_022840</name>
</gene>
<reference evidence="10 11" key="2">
    <citation type="journal article" date="2022" name="Mar. Drugs">
        <title>Bioassay-Guided Fractionation Leads to the Detection of Cholic Acid Generated by the Rare Thalassomonas sp.</title>
        <authorList>
            <person name="Pheiffer F."/>
            <person name="Schneider Y.K."/>
            <person name="Hansen E.H."/>
            <person name="Andersen J.H."/>
            <person name="Isaksson J."/>
            <person name="Busche T."/>
            <person name="R C."/>
            <person name="Kalinowski J."/>
            <person name="Zyl L.V."/>
            <person name="Trindade M."/>
        </authorList>
    </citation>
    <scope>NUCLEOTIDE SEQUENCE [LARGE SCALE GENOMIC DNA]</scope>
    <source>
        <strain evidence="10 11">A5K-106</strain>
    </source>
</reference>
<dbReference type="KEGG" id="tact:SG35_022840"/>
<dbReference type="Pfam" id="PF00664">
    <property type="entry name" value="ABC_membrane"/>
    <property type="match status" value="1"/>
</dbReference>
<dbReference type="SUPFAM" id="SSF52540">
    <property type="entry name" value="P-loop containing nucleoside triphosphate hydrolases"/>
    <property type="match status" value="1"/>
</dbReference>
<evidence type="ECO:0000256" key="6">
    <source>
        <dbReference type="ARBA" id="ARBA00023136"/>
    </source>
</evidence>
<evidence type="ECO:0000259" key="9">
    <source>
        <dbReference type="PROSITE" id="PS50929"/>
    </source>
</evidence>
<dbReference type="GO" id="GO:0140359">
    <property type="term" value="F:ABC-type transporter activity"/>
    <property type="evidence" value="ECO:0007669"/>
    <property type="project" value="InterPro"/>
</dbReference>
<dbReference type="SUPFAM" id="SSF90123">
    <property type="entry name" value="ABC transporter transmembrane region"/>
    <property type="match status" value="1"/>
</dbReference>
<feature type="transmembrane region" description="Helical" evidence="7">
    <location>
        <begin position="123"/>
        <end position="143"/>
    </location>
</feature>
<dbReference type="RefSeq" id="WP_044830441.1">
    <property type="nucleotide sequence ID" value="NZ_CP059735.1"/>
</dbReference>
<dbReference type="InterPro" id="IPR017871">
    <property type="entry name" value="ABC_transporter-like_CS"/>
</dbReference>
<protein>
    <submittedName>
        <fullName evidence="10">Cyclic peptide export ABC transporter</fullName>
    </submittedName>
</protein>
<dbReference type="PROSITE" id="PS00211">
    <property type="entry name" value="ABC_TRANSPORTER_1"/>
    <property type="match status" value="1"/>
</dbReference>
<evidence type="ECO:0000256" key="5">
    <source>
        <dbReference type="ARBA" id="ARBA00022989"/>
    </source>
</evidence>
<evidence type="ECO:0000256" key="1">
    <source>
        <dbReference type="ARBA" id="ARBA00004651"/>
    </source>
</evidence>
<feature type="transmembrane region" description="Helical" evidence="7">
    <location>
        <begin position="237"/>
        <end position="257"/>
    </location>
</feature>
<evidence type="ECO:0000256" key="7">
    <source>
        <dbReference type="SAM" id="Phobius"/>
    </source>
</evidence>
<dbReference type="InterPro" id="IPR003439">
    <property type="entry name" value="ABC_transporter-like_ATP-bd"/>
</dbReference>
<reference evidence="10 11" key="1">
    <citation type="journal article" date="2015" name="Genome Announc.">
        <title>Draft Genome Sequences of Marine Isolates of Thalassomonas viridans and Thalassomonas actiniarum.</title>
        <authorList>
            <person name="Olonade I."/>
            <person name="van Zyl L.J."/>
            <person name="Trindade M."/>
        </authorList>
    </citation>
    <scope>NUCLEOTIDE SEQUENCE [LARGE SCALE GENOMIC DNA]</scope>
    <source>
        <strain evidence="10 11">A5K-106</strain>
    </source>
</reference>
<dbReference type="InterPro" id="IPR005898">
    <property type="entry name" value="Cyc_pep_transpt_SyrD/YojI"/>
</dbReference>
<dbReference type="InterPro" id="IPR039421">
    <property type="entry name" value="Type_1_exporter"/>
</dbReference>
<dbReference type="InterPro" id="IPR036640">
    <property type="entry name" value="ABC1_TM_sf"/>
</dbReference>
<keyword evidence="5 7" id="KW-1133">Transmembrane helix</keyword>
<dbReference type="PROSITE" id="PS50893">
    <property type="entry name" value="ABC_TRANSPORTER_2"/>
    <property type="match status" value="1"/>
</dbReference>
<dbReference type="NCBIfam" id="TIGR01194">
    <property type="entry name" value="cyc_pep_trnsptr"/>
    <property type="match status" value="1"/>
</dbReference>
<dbReference type="GO" id="GO:0015833">
    <property type="term" value="P:peptide transport"/>
    <property type="evidence" value="ECO:0007669"/>
    <property type="project" value="InterPro"/>
</dbReference>
<dbReference type="GO" id="GO:0005886">
    <property type="term" value="C:plasma membrane"/>
    <property type="evidence" value="ECO:0007669"/>
    <property type="project" value="UniProtKB-SubCell"/>
</dbReference>
<organism evidence="10 11">
    <name type="scientific">Thalassomonas actiniarum</name>
    <dbReference type="NCBI Taxonomy" id="485447"/>
    <lineage>
        <taxon>Bacteria</taxon>
        <taxon>Pseudomonadati</taxon>
        <taxon>Pseudomonadota</taxon>
        <taxon>Gammaproteobacteria</taxon>
        <taxon>Alteromonadales</taxon>
        <taxon>Colwelliaceae</taxon>
        <taxon>Thalassomonas</taxon>
    </lineage>
</organism>
<accession>A0AAF0BZU4</accession>
<keyword evidence="2 7" id="KW-0812">Transmembrane</keyword>
<dbReference type="PANTHER" id="PTHR24221:SF503">
    <property type="entry name" value="MITOCHONDRIAL POTASSIUM CHANNEL ATP-BINDING SUBUNIT"/>
    <property type="match status" value="1"/>
</dbReference>
<evidence type="ECO:0000313" key="11">
    <source>
        <dbReference type="Proteomes" id="UP000032568"/>
    </source>
</evidence>
<proteinExistence type="predicted"/>
<dbReference type="Gene3D" id="1.20.1560.10">
    <property type="entry name" value="ABC transporter type 1, transmembrane domain"/>
    <property type="match status" value="1"/>
</dbReference>
<evidence type="ECO:0000256" key="3">
    <source>
        <dbReference type="ARBA" id="ARBA00022741"/>
    </source>
</evidence>
<feature type="transmembrane region" description="Helical" evidence="7">
    <location>
        <begin position="263"/>
        <end position="282"/>
    </location>
</feature>
<feature type="domain" description="ABC transmembrane type-1" evidence="9">
    <location>
        <begin position="13"/>
        <end position="290"/>
    </location>
</feature>
<dbReference type="InterPro" id="IPR027417">
    <property type="entry name" value="P-loop_NTPase"/>
</dbReference>
<dbReference type="Pfam" id="PF00005">
    <property type="entry name" value="ABC_tran"/>
    <property type="match status" value="1"/>
</dbReference>